<dbReference type="EMBL" id="JBHSAS010000006">
    <property type="protein sequence ID" value="MFC4026871.1"/>
    <property type="molecule type" value="Genomic_DNA"/>
</dbReference>
<comment type="caution">
    <text evidence="2">The sequence shown here is derived from an EMBL/GenBank/DDBJ whole genome shotgun (WGS) entry which is preliminary data.</text>
</comment>
<feature type="transmembrane region" description="Helical" evidence="1">
    <location>
        <begin position="54"/>
        <end position="77"/>
    </location>
</feature>
<keyword evidence="1" id="KW-1133">Transmembrane helix</keyword>
<keyword evidence="3" id="KW-1185">Reference proteome</keyword>
<protein>
    <submittedName>
        <fullName evidence="2">DUF2975 domain-containing protein</fullName>
    </submittedName>
</protein>
<feature type="transmembrane region" description="Helical" evidence="1">
    <location>
        <begin position="138"/>
        <end position="157"/>
    </location>
</feature>
<accession>A0ABV8H6L8</accession>
<gene>
    <name evidence="2" type="ORF">ACFOS1_05605</name>
</gene>
<dbReference type="InterPro" id="IPR021354">
    <property type="entry name" value="DUF2975"/>
</dbReference>
<feature type="transmembrane region" description="Helical" evidence="1">
    <location>
        <begin position="12"/>
        <end position="34"/>
    </location>
</feature>
<sequence>MKPPILLKTIFDICFIFSALSLAGVMIMLVVNIFTGIDVPFISIENPSKDVNNLALWILVLLEVVRTGTFLYGLFVLRKLIRSFFRNKLYTRLQIASFNLSGRLICLSVILGAISEFLKKLIVDSRISLNFGLEFSFSSFWIILAFGIFLIFLSKVFENARILKQENDLTV</sequence>
<reference evidence="3" key="1">
    <citation type="journal article" date="2019" name="Int. J. Syst. Evol. Microbiol.">
        <title>The Global Catalogue of Microorganisms (GCM) 10K type strain sequencing project: providing services to taxonomists for standard genome sequencing and annotation.</title>
        <authorList>
            <consortium name="The Broad Institute Genomics Platform"/>
            <consortium name="The Broad Institute Genome Sequencing Center for Infectious Disease"/>
            <person name="Wu L."/>
            <person name="Ma J."/>
        </authorList>
    </citation>
    <scope>NUCLEOTIDE SEQUENCE [LARGE SCALE GENOMIC DNA]</scope>
    <source>
        <strain evidence="3">CECT 9128</strain>
    </source>
</reference>
<feature type="transmembrane region" description="Helical" evidence="1">
    <location>
        <begin position="98"/>
        <end position="118"/>
    </location>
</feature>
<evidence type="ECO:0000256" key="1">
    <source>
        <dbReference type="SAM" id="Phobius"/>
    </source>
</evidence>
<dbReference type="RefSeq" id="WP_290235529.1">
    <property type="nucleotide sequence ID" value="NZ_JAUFPZ010000002.1"/>
</dbReference>
<organism evidence="2 3">
    <name type="scientific">Zunongwangia endophytica</name>
    <dbReference type="NCBI Taxonomy" id="1808945"/>
    <lineage>
        <taxon>Bacteria</taxon>
        <taxon>Pseudomonadati</taxon>
        <taxon>Bacteroidota</taxon>
        <taxon>Flavobacteriia</taxon>
        <taxon>Flavobacteriales</taxon>
        <taxon>Flavobacteriaceae</taxon>
        <taxon>Zunongwangia</taxon>
    </lineage>
</organism>
<evidence type="ECO:0000313" key="3">
    <source>
        <dbReference type="Proteomes" id="UP001595793"/>
    </source>
</evidence>
<keyword evidence="1" id="KW-0472">Membrane</keyword>
<name>A0ABV8H6L8_9FLAO</name>
<dbReference type="Pfam" id="PF11188">
    <property type="entry name" value="DUF2975"/>
    <property type="match status" value="1"/>
</dbReference>
<proteinExistence type="predicted"/>
<keyword evidence="1" id="KW-0812">Transmembrane</keyword>
<dbReference type="Proteomes" id="UP001595793">
    <property type="component" value="Unassembled WGS sequence"/>
</dbReference>
<evidence type="ECO:0000313" key="2">
    <source>
        <dbReference type="EMBL" id="MFC4026871.1"/>
    </source>
</evidence>